<keyword evidence="1" id="KW-0812">Transmembrane</keyword>
<gene>
    <name evidence="2" type="ordered locus">TTX_1037</name>
</gene>
<dbReference type="RefSeq" id="WP_014126937.1">
    <property type="nucleotide sequence ID" value="NC_016070.1"/>
</dbReference>
<dbReference type="PaxDb" id="768679-TTX_1037"/>
<proteinExistence type="predicted"/>
<dbReference type="EMBL" id="FN869859">
    <property type="protein sequence ID" value="CCC81682.1"/>
    <property type="molecule type" value="Genomic_DNA"/>
</dbReference>
<sequence length="99" mass="10483">MKFAAASVLFSLIAFALALVMSMPRTPWDLPILAFLAIIDAALFVLGRRDVSAMLDIAASEWEAAELRALMALTISFFALSALSLGYAILAHVAPSALG</sequence>
<accession>G4RQ36</accession>
<dbReference type="eggNOG" id="arCOG05504">
    <property type="taxonomic scope" value="Archaea"/>
</dbReference>
<reference evidence="2 3" key="1">
    <citation type="journal article" date="2011" name="PLoS ONE">
        <title>The complete genome sequence of Thermoproteus tenax: a physiologically versatile member of the Crenarchaeota.</title>
        <authorList>
            <person name="Siebers B."/>
            <person name="Zaparty M."/>
            <person name="Raddatz G."/>
            <person name="Tjaden B."/>
            <person name="Albers S.V."/>
            <person name="Bell S.D."/>
            <person name="Blombach F."/>
            <person name="Kletzin A."/>
            <person name="Kyrpides N."/>
            <person name="Lanz C."/>
            <person name="Plagens A."/>
            <person name="Rampp M."/>
            <person name="Rosinus A."/>
            <person name="von Jan M."/>
            <person name="Makarova K.S."/>
            <person name="Klenk H.P."/>
            <person name="Schuster S.C."/>
            <person name="Hensel R."/>
        </authorList>
    </citation>
    <scope>NUCLEOTIDE SEQUENCE [LARGE SCALE GENOMIC DNA]</scope>
    <source>
        <strain evidence="3">ATCC 35583 / DSM 2078 / JCM 9277 / NBRC 100435 / Kra 1</strain>
    </source>
</reference>
<keyword evidence="1" id="KW-1133">Transmembrane helix</keyword>
<dbReference type="HOGENOM" id="CLU_2313947_0_0_2"/>
<evidence type="ECO:0000313" key="2">
    <source>
        <dbReference type="EMBL" id="CCC81682.1"/>
    </source>
</evidence>
<evidence type="ECO:0000256" key="1">
    <source>
        <dbReference type="SAM" id="Phobius"/>
    </source>
</evidence>
<organism evidence="2 3">
    <name type="scientific">Thermoproteus tenax (strain ATCC 35583 / DSM 2078 / JCM 9277 / NBRC 100435 / Kra 1)</name>
    <dbReference type="NCBI Taxonomy" id="768679"/>
    <lineage>
        <taxon>Archaea</taxon>
        <taxon>Thermoproteota</taxon>
        <taxon>Thermoprotei</taxon>
        <taxon>Thermoproteales</taxon>
        <taxon>Thermoproteaceae</taxon>
        <taxon>Thermoproteus</taxon>
    </lineage>
</organism>
<dbReference type="GeneID" id="11261926"/>
<dbReference type="KEGG" id="ttn:TTX_1037"/>
<dbReference type="STRING" id="768679.TTX_1037"/>
<evidence type="ECO:0000313" key="3">
    <source>
        <dbReference type="Proteomes" id="UP000002654"/>
    </source>
</evidence>
<dbReference type="OrthoDB" id="385794at2157"/>
<dbReference type="PATRIC" id="fig|768679.9.peg.1047"/>
<dbReference type="AlphaFoldDB" id="G4RQ36"/>
<feature type="transmembrane region" description="Helical" evidence="1">
    <location>
        <begin position="67"/>
        <end position="90"/>
    </location>
</feature>
<name>G4RQ36_THETK</name>
<keyword evidence="1" id="KW-0472">Membrane</keyword>
<keyword evidence="3" id="KW-1185">Reference proteome</keyword>
<dbReference type="Proteomes" id="UP000002654">
    <property type="component" value="Chromosome"/>
</dbReference>
<feature type="transmembrane region" description="Helical" evidence="1">
    <location>
        <begin position="28"/>
        <end position="46"/>
    </location>
</feature>
<protein>
    <submittedName>
        <fullName evidence="2">Uncharacterized protein</fullName>
    </submittedName>
</protein>